<dbReference type="CDD" id="cd18794">
    <property type="entry name" value="SF2_C_RecQ"/>
    <property type="match status" value="1"/>
</dbReference>
<protein>
    <recommendedName>
        <fullName evidence="16">DNA helicase RecQ</fullName>
        <ecNumber evidence="16">5.6.2.4</ecNumber>
    </recommendedName>
</protein>
<evidence type="ECO:0000313" key="22">
    <source>
        <dbReference type="Proteomes" id="UP000607559"/>
    </source>
</evidence>
<dbReference type="SMART" id="SM00956">
    <property type="entry name" value="RQC"/>
    <property type="match status" value="1"/>
</dbReference>
<dbReference type="Pfam" id="PF00270">
    <property type="entry name" value="DEAD"/>
    <property type="match status" value="1"/>
</dbReference>
<dbReference type="GO" id="GO:0005737">
    <property type="term" value="C:cytoplasm"/>
    <property type="evidence" value="ECO:0007669"/>
    <property type="project" value="TreeGrafter"/>
</dbReference>
<evidence type="ECO:0000256" key="16">
    <source>
        <dbReference type="NCBIfam" id="TIGR01389"/>
    </source>
</evidence>
<dbReference type="InterPro" id="IPR014001">
    <property type="entry name" value="Helicase_ATP-bd"/>
</dbReference>
<dbReference type="InterPro" id="IPR011545">
    <property type="entry name" value="DEAD/DEAH_box_helicase_dom"/>
</dbReference>
<comment type="catalytic activity">
    <reaction evidence="15">
        <text>Couples ATP hydrolysis with the unwinding of duplex DNA by translocating in the 3'-5' direction.</text>
        <dbReference type="EC" id="5.6.2.4"/>
    </reaction>
</comment>
<dbReference type="PROSITE" id="PS50967">
    <property type="entry name" value="HRDC"/>
    <property type="match status" value="1"/>
</dbReference>
<evidence type="ECO:0000259" key="18">
    <source>
        <dbReference type="PROSITE" id="PS50967"/>
    </source>
</evidence>
<dbReference type="InterPro" id="IPR027417">
    <property type="entry name" value="P-loop_NTPase"/>
</dbReference>
<dbReference type="FunFam" id="3.40.50.300:FF:000156">
    <property type="entry name" value="ATP-dependent DNA helicase recQ"/>
    <property type="match status" value="1"/>
</dbReference>
<dbReference type="PANTHER" id="PTHR13710:SF105">
    <property type="entry name" value="ATP-DEPENDENT DNA HELICASE Q1"/>
    <property type="match status" value="1"/>
</dbReference>
<dbReference type="FunFam" id="3.40.50.300:FF:001051">
    <property type="entry name" value="ATP-dependent DNA helicase RecQ"/>
    <property type="match status" value="1"/>
</dbReference>
<keyword evidence="6" id="KW-0227">DNA damage</keyword>
<sequence length="758" mass="86343">MATTETKKTITRKTKTVSSKTVREKAKPSNSLLAQLQEHFGFDAFKDNQDKIIQSLLSGKDTFVIMPTGGGKSLCYQLPAIISEGVAIIVSPLIALMKNQVDLVRSYSSKDSVAHFLNSTLNKKQIREVHEDLLNGHTKMLYVAPETLTKQENMEFFSDLKISFFAVDEAHCISEWGHDFRPEYRRLREMMDQINPDIPVIALTATATPKVKSDIIKNLGLREPNIFISSFNRGNLYYEIQPKIKKDQTIKSIVRYIVQQKGKSGIIYTLNRKTTEELADMLGANGIKAVAYHAGLDSKLRAERQDLFLNEDVQVIVATIAFGMGIDKPDIRFVIHFNIPKSIENYYQETGRAGRDGLEGNCILYYSHKDVHKLEHLMKDKPLSEREVGAQLINEMVGYAESGVCRRKILMSYFGEEYTTENCGNCDNCLHPKEQVEARDHAVKVLKVIKALDERFATSYVINILAGKLTPQIQMFRHEGIGEFGIGKEDPEHLWNSLIRQLLLDDMLKKDIEEYGVLKITKKGEDFLKKPRSFKIVLNNLFEEANADDEEENTEAAGATSVDEKLFNLLKDLRQKEAKKKSLPPFVIFLETSLQDMATMYPTTVQELEKCQGVSKGKALRYGKPFIELIARYVEENDIQKPDDFVMKSVVNKSVNKVYIIQQVDKKIPLETIAKNKDLRLDALLEDMETIAASGTKLNLDYAVDEMLDEYEQDEIIDYFKSCETSSLQVAQQELSEGNFTWEQLKIMRIKFLSEYGM</sequence>
<organism evidence="21 22">
    <name type="scientific">Puia dinghuensis</name>
    <dbReference type="NCBI Taxonomy" id="1792502"/>
    <lineage>
        <taxon>Bacteria</taxon>
        <taxon>Pseudomonadati</taxon>
        <taxon>Bacteroidota</taxon>
        <taxon>Chitinophagia</taxon>
        <taxon>Chitinophagales</taxon>
        <taxon>Chitinophagaceae</taxon>
        <taxon>Puia</taxon>
    </lineage>
</organism>
<dbReference type="Proteomes" id="UP000607559">
    <property type="component" value="Unassembled WGS sequence"/>
</dbReference>
<evidence type="ECO:0000256" key="10">
    <source>
        <dbReference type="ARBA" id="ARBA00022840"/>
    </source>
</evidence>
<accession>A0A8J2UFD7</accession>
<feature type="domain" description="HRDC" evidence="18">
    <location>
        <begin position="560"/>
        <end position="640"/>
    </location>
</feature>
<dbReference type="GO" id="GO:0006310">
    <property type="term" value="P:DNA recombination"/>
    <property type="evidence" value="ECO:0007669"/>
    <property type="project" value="UniProtKB-UniRule"/>
</dbReference>
<evidence type="ECO:0000256" key="9">
    <source>
        <dbReference type="ARBA" id="ARBA00022833"/>
    </source>
</evidence>
<dbReference type="Gene3D" id="1.10.150.80">
    <property type="entry name" value="HRDC domain"/>
    <property type="match status" value="1"/>
</dbReference>
<dbReference type="GO" id="GO:0009432">
    <property type="term" value="P:SOS response"/>
    <property type="evidence" value="ECO:0007669"/>
    <property type="project" value="UniProtKB-UniRule"/>
</dbReference>
<keyword evidence="22" id="KW-1185">Reference proteome</keyword>
<dbReference type="Pfam" id="PF21220">
    <property type="entry name" value="RecQ-1-like_HTH"/>
    <property type="match status" value="1"/>
</dbReference>
<dbReference type="Gene3D" id="1.10.10.1390">
    <property type="entry name" value="ATP-dependent DNA helicase RecQ"/>
    <property type="match status" value="1"/>
</dbReference>
<feature type="region of interest" description="Disordered" evidence="17">
    <location>
        <begin position="1"/>
        <end position="22"/>
    </location>
</feature>
<dbReference type="GO" id="GO:0046872">
    <property type="term" value="F:metal ion binding"/>
    <property type="evidence" value="ECO:0007669"/>
    <property type="project" value="UniProtKB-KW"/>
</dbReference>
<evidence type="ECO:0000256" key="13">
    <source>
        <dbReference type="ARBA" id="ARBA00023204"/>
    </source>
</evidence>
<keyword evidence="4" id="KW-0479">Metal-binding</keyword>
<dbReference type="AlphaFoldDB" id="A0A8J2UFD7"/>
<dbReference type="SUPFAM" id="SSF52540">
    <property type="entry name" value="P-loop containing nucleoside triphosphate hydrolases"/>
    <property type="match status" value="1"/>
</dbReference>
<dbReference type="GO" id="GO:0003677">
    <property type="term" value="F:DNA binding"/>
    <property type="evidence" value="ECO:0007669"/>
    <property type="project" value="UniProtKB-KW"/>
</dbReference>
<dbReference type="GO" id="GO:0005524">
    <property type="term" value="F:ATP binding"/>
    <property type="evidence" value="ECO:0007669"/>
    <property type="project" value="UniProtKB-KW"/>
</dbReference>
<dbReference type="EC" id="5.6.2.4" evidence="16"/>
<proteinExistence type="inferred from homology"/>
<evidence type="ECO:0000256" key="3">
    <source>
        <dbReference type="ARBA" id="ARBA00005446"/>
    </source>
</evidence>
<comment type="similarity">
    <text evidence="3">Belongs to the helicase family. RecQ subfamily.</text>
</comment>
<evidence type="ECO:0000256" key="11">
    <source>
        <dbReference type="ARBA" id="ARBA00023125"/>
    </source>
</evidence>
<comment type="cofactor">
    <cofactor evidence="2">
        <name>Zn(2+)</name>
        <dbReference type="ChEBI" id="CHEBI:29105"/>
    </cofactor>
</comment>
<dbReference type="SUPFAM" id="SSF46785">
    <property type="entry name" value="Winged helix' DNA-binding domain"/>
    <property type="match status" value="1"/>
</dbReference>
<dbReference type="CDD" id="cd17920">
    <property type="entry name" value="DEXHc_RecQ"/>
    <property type="match status" value="1"/>
</dbReference>
<keyword evidence="10" id="KW-0067">ATP-binding</keyword>
<evidence type="ECO:0000259" key="19">
    <source>
        <dbReference type="PROSITE" id="PS51192"/>
    </source>
</evidence>
<reference evidence="21" key="2">
    <citation type="submission" date="2020-09" db="EMBL/GenBank/DDBJ databases">
        <authorList>
            <person name="Sun Q."/>
            <person name="Zhou Y."/>
        </authorList>
    </citation>
    <scope>NUCLEOTIDE SEQUENCE</scope>
    <source>
        <strain evidence="21">CGMCC 1.15448</strain>
    </source>
</reference>
<reference evidence="21" key="1">
    <citation type="journal article" date="2014" name="Int. J. Syst. Evol. Microbiol.">
        <title>Complete genome sequence of Corynebacterium casei LMG S-19264T (=DSM 44701T), isolated from a smear-ripened cheese.</title>
        <authorList>
            <consortium name="US DOE Joint Genome Institute (JGI-PGF)"/>
            <person name="Walter F."/>
            <person name="Albersmeier A."/>
            <person name="Kalinowski J."/>
            <person name="Ruckert C."/>
        </authorList>
    </citation>
    <scope>NUCLEOTIDE SEQUENCE</scope>
    <source>
        <strain evidence="21">CGMCC 1.15448</strain>
    </source>
</reference>
<dbReference type="SMART" id="SM00487">
    <property type="entry name" value="DEXDc"/>
    <property type="match status" value="1"/>
</dbReference>
<dbReference type="Pfam" id="PF16124">
    <property type="entry name" value="RecQ_Zn_bind"/>
    <property type="match status" value="1"/>
</dbReference>
<evidence type="ECO:0000256" key="15">
    <source>
        <dbReference type="ARBA" id="ARBA00034617"/>
    </source>
</evidence>
<dbReference type="InterPro" id="IPR004589">
    <property type="entry name" value="DNA_helicase_ATP-dep_RecQ"/>
</dbReference>
<evidence type="ECO:0000256" key="17">
    <source>
        <dbReference type="SAM" id="MobiDB-lite"/>
    </source>
</evidence>
<dbReference type="InterPro" id="IPR002121">
    <property type="entry name" value="HRDC_dom"/>
</dbReference>
<comment type="caution">
    <text evidence="21">The sequence shown here is derived from an EMBL/GenBank/DDBJ whole genome shotgun (WGS) entry which is preliminary data.</text>
</comment>
<dbReference type="InterPro" id="IPR048671">
    <property type="entry name" value="RecQ-1-like_HTH"/>
</dbReference>
<name>A0A8J2UFD7_9BACT</name>
<dbReference type="SMART" id="SM00341">
    <property type="entry name" value="HRDC"/>
    <property type="match status" value="1"/>
</dbReference>
<evidence type="ECO:0000259" key="20">
    <source>
        <dbReference type="PROSITE" id="PS51194"/>
    </source>
</evidence>
<dbReference type="InterPro" id="IPR032284">
    <property type="entry name" value="RecQ_Zn-bd"/>
</dbReference>
<dbReference type="GO" id="GO:0006260">
    <property type="term" value="P:DNA replication"/>
    <property type="evidence" value="ECO:0007669"/>
    <property type="project" value="InterPro"/>
</dbReference>
<dbReference type="GO" id="GO:0030894">
    <property type="term" value="C:replisome"/>
    <property type="evidence" value="ECO:0007669"/>
    <property type="project" value="TreeGrafter"/>
</dbReference>
<dbReference type="GO" id="GO:0043138">
    <property type="term" value="F:3'-5' DNA helicase activity"/>
    <property type="evidence" value="ECO:0007669"/>
    <property type="project" value="UniProtKB-EC"/>
</dbReference>
<keyword evidence="12" id="KW-0233">DNA recombination</keyword>
<dbReference type="InterPro" id="IPR006293">
    <property type="entry name" value="DNA_helicase_ATP-dep_RecQ_bac"/>
</dbReference>
<keyword evidence="8 21" id="KW-0347">Helicase</keyword>
<evidence type="ECO:0000256" key="2">
    <source>
        <dbReference type="ARBA" id="ARBA00001947"/>
    </source>
</evidence>
<dbReference type="Gene3D" id="1.10.10.10">
    <property type="entry name" value="Winged helix-like DNA-binding domain superfamily/Winged helix DNA-binding domain"/>
    <property type="match status" value="1"/>
</dbReference>
<dbReference type="InterPro" id="IPR036388">
    <property type="entry name" value="WH-like_DNA-bd_sf"/>
</dbReference>
<dbReference type="EMBL" id="BMJC01000004">
    <property type="protein sequence ID" value="GGB10462.1"/>
    <property type="molecule type" value="Genomic_DNA"/>
</dbReference>
<evidence type="ECO:0000256" key="6">
    <source>
        <dbReference type="ARBA" id="ARBA00022763"/>
    </source>
</evidence>
<evidence type="ECO:0000313" key="21">
    <source>
        <dbReference type="EMBL" id="GGB10462.1"/>
    </source>
</evidence>
<gene>
    <name evidence="21" type="ORF">GCM10011511_37540</name>
</gene>
<keyword evidence="13" id="KW-0234">DNA repair</keyword>
<dbReference type="PROSITE" id="PS51192">
    <property type="entry name" value="HELICASE_ATP_BIND_1"/>
    <property type="match status" value="1"/>
</dbReference>
<dbReference type="GO" id="GO:0043590">
    <property type="term" value="C:bacterial nucleoid"/>
    <property type="evidence" value="ECO:0007669"/>
    <property type="project" value="TreeGrafter"/>
</dbReference>
<evidence type="ECO:0000256" key="5">
    <source>
        <dbReference type="ARBA" id="ARBA00022741"/>
    </source>
</evidence>
<feature type="domain" description="Helicase ATP-binding" evidence="19">
    <location>
        <begin position="53"/>
        <end position="225"/>
    </location>
</feature>
<dbReference type="GO" id="GO:0006281">
    <property type="term" value="P:DNA repair"/>
    <property type="evidence" value="ECO:0007669"/>
    <property type="project" value="UniProtKB-KW"/>
</dbReference>
<dbReference type="GO" id="GO:0009378">
    <property type="term" value="F:four-way junction helicase activity"/>
    <property type="evidence" value="ECO:0007669"/>
    <property type="project" value="TreeGrafter"/>
</dbReference>
<dbReference type="NCBIfam" id="TIGR00614">
    <property type="entry name" value="recQ_fam"/>
    <property type="match status" value="1"/>
</dbReference>
<dbReference type="SUPFAM" id="SSF47819">
    <property type="entry name" value="HRDC-like"/>
    <property type="match status" value="1"/>
</dbReference>
<keyword evidence="9" id="KW-0862">Zinc</keyword>
<dbReference type="InterPro" id="IPR018982">
    <property type="entry name" value="RQC_domain"/>
</dbReference>
<keyword evidence="5" id="KW-0547">Nucleotide-binding</keyword>
<dbReference type="PROSITE" id="PS51194">
    <property type="entry name" value="HELICASE_CTER"/>
    <property type="match status" value="1"/>
</dbReference>
<dbReference type="NCBIfam" id="TIGR01389">
    <property type="entry name" value="recQ"/>
    <property type="match status" value="1"/>
</dbReference>
<evidence type="ECO:0000256" key="12">
    <source>
        <dbReference type="ARBA" id="ARBA00023172"/>
    </source>
</evidence>
<dbReference type="Pfam" id="PF00570">
    <property type="entry name" value="HRDC"/>
    <property type="match status" value="1"/>
</dbReference>
<comment type="cofactor">
    <cofactor evidence="1">
        <name>Mg(2+)</name>
        <dbReference type="ChEBI" id="CHEBI:18420"/>
    </cofactor>
</comment>
<dbReference type="Pfam" id="PF09382">
    <property type="entry name" value="RQC"/>
    <property type="match status" value="1"/>
</dbReference>
<dbReference type="SMART" id="SM00490">
    <property type="entry name" value="HELICc"/>
    <property type="match status" value="1"/>
</dbReference>
<keyword evidence="11" id="KW-0238">DNA-binding</keyword>
<keyword evidence="14" id="KW-0413">Isomerase</keyword>
<dbReference type="InterPro" id="IPR010997">
    <property type="entry name" value="HRDC-like_sf"/>
</dbReference>
<evidence type="ECO:0000256" key="14">
    <source>
        <dbReference type="ARBA" id="ARBA00023235"/>
    </source>
</evidence>
<dbReference type="Gene3D" id="3.40.50.300">
    <property type="entry name" value="P-loop containing nucleotide triphosphate hydrolases"/>
    <property type="match status" value="2"/>
</dbReference>
<dbReference type="InterPro" id="IPR001650">
    <property type="entry name" value="Helicase_C-like"/>
</dbReference>
<evidence type="ECO:0000256" key="4">
    <source>
        <dbReference type="ARBA" id="ARBA00022723"/>
    </source>
</evidence>
<evidence type="ECO:0000256" key="7">
    <source>
        <dbReference type="ARBA" id="ARBA00022801"/>
    </source>
</evidence>
<dbReference type="GO" id="GO:0016787">
    <property type="term" value="F:hydrolase activity"/>
    <property type="evidence" value="ECO:0007669"/>
    <property type="project" value="UniProtKB-KW"/>
</dbReference>
<dbReference type="Pfam" id="PF00271">
    <property type="entry name" value="Helicase_C"/>
    <property type="match status" value="1"/>
</dbReference>
<feature type="domain" description="Helicase C-terminal" evidence="20">
    <location>
        <begin position="249"/>
        <end position="401"/>
    </location>
</feature>
<dbReference type="PANTHER" id="PTHR13710">
    <property type="entry name" value="DNA HELICASE RECQ FAMILY MEMBER"/>
    <property type="match status" value="1"/>
</dbReference>
<dbReference type="RefSeq" id="WP_188934544.1">
    <property type="nucleotide sequence ID" value="NZ_BMJC01000004.1"/>
</dbReference>
<keyword evidence="7" id="KW-0378">Hydrolase</keyword>
<dbReference type="InterPro" id="IPR036390">
    <property type="entry name" value="WH_DNA-bd_sf"/>
</dbReference>
<evidence type="ECO:0000256" key="1">
    <source>
        <dbReference type="ARBA" id="ARBA00001946"/>
    </source>
</evidence>
<evidence type="ECO:0000256" key="8">
    <source>
        <dbReference type="ARBA" id="ARBA00022806"/>
    </source>
</evidence>
<dbReference type="InterPro" id="IPR044876">
    <property type="entry name" value="HRDC_dom_sf"/>
</dbReference>